<proteinExistence type="predicted"/>
<dbReference type="InterPro" id="IPR036361">
    <property type="entry name" value="SAP_dom_sf"/>
</dbReference>
<sequence>MPSNVSISGPSSAYTPPELSKLTVPQLKALCKERKISGYSKLGKQPLLQKLTASGYYSGNAGELSTSGSKHTVATTLVPTDSDRPSSSRGSQRPESALQTVPDTLYQRSAFSDSIAPETIPNHNIPITRPPSVAANTSLLAITTPSSQTKRAENAGTRQRHQIQTTDGDSLPSDSPTGSPIDHSMPPPPPKRARVLPLASSLLSKTTSAPSSVLAPSKRFKPLVITRRLPSNTTTPTCAQAVPQAENYVLGHDALNKPLEASLLELESNAITMPQLSAIAMPPTLSQRKRVQRWAVILSGLSDQERAVCVLVSRAFRYAVYLSAACLLARDYTGRRLREDVLKKYPPAMTNMWPYLRVRETEVARRRSIFESSFLWRLIRKLGLSDPIAAHIWASPDHPKQLSIARGRFVLTRAWFELSIGLPHDSRTNPNSWLHGTIVDVREVVPSEVWSVTIHYSTCLTPPREREVLYILEATCEVIGRPSNGCILSLGESAAAGLPLRADWSTYIAHRVAPCSIAKPLVSHMKWACQEDYDQGISTLWLKRVSVEGQLGITKRTIADRYVMACVVGNSISGHWMTTNEMAQEFAGLPARVAPQYGKQKNTTLNLFLPEHHHVESVHLAGPGGKNLHPALAVIQTPHREYFVLRDNGMQVGCEEDGVADIWQELLRCDCRGNPV</sequence>
<dbReference type="Proteomes" id="UP000292957">
    <property type="component" value="Unassembled WGS sequence"/>
</dbReference>
<dbReference type="OrthoDB" id="2368680at2759"/>
<dbReference type="Gene3D" id="1.10.720.30">
    <property type="entry name" value="SAP domain"/>
    <property type="match status" value="1"/>
</dbReference>
<feature type="compositionally biased region" description="Polar residues" evidence="1">
    <location>
        <begin position="87"/>
        <end position="105"/>
    </location>
</feature>
<evidence type="ECO:0008006" key="3">
    <source>
        <dbReference type="Google" id="ProtNLM"/>
    </source>
</evidence>
<feature type="region of interest" description="Disordered" evidence="1">
    <location>
        <begin position="144"/>
        <end position="194"/>
    </location>
</feature>
<gene>
    <name evidence="2" type="ORF">BD311DRAFT_779913</name>
</gene>
<evidence type="ECO:0000256" key="1">
    <source>
        <dbReference type="SAM" id="MobiDB-lite"/>
    </source>
</evidence>
<dbReference type="AlphaFoldDB" id="A0A4Q9MIZ4"/>
<dbReference type="EMBL" id="ML143452">
    <property type="protein sequence ID" value="TBU25971.1"/>
    <property type="molecule type" value="Genomic_DNA"/>
</dbReference>
<reference evidence="2" key="1">
    <citation type="submission" date="2019-01" db="EMBL/GenBank/DDBJ databases">
        <title>Draft genome sequences of three monokaryotic isolates of the white-rot basidiomycete fungus Dichomitus squalens.</title>
        <authorList>
            <consortium name="DOE Joint Genome Institute"/>
            <person name="Lopez S.C."/>
            <person name="Andreopoulos B."/>
            <person name="Pangilinan J."/>
            <person name="Lipzen A."/>
            <person name="Riley R."/>
            <person name="Ahrendt S."/>
            <person name="Ng V."/>
            <person name="Barry K."/>
            <person name="Daum C."/>
            <person name="Grigoriev I.V."/>
            <person name="Hilden K.S."/>
            <person name="Makela M.R."/>
            <person name="de Vries R.P."/>
        </authorList>
    </citation>
    <scope>NUCLEOTIDE SEQUENCE [LARGE SCALE GENOMIC DNA]</scope>
    <source>
        <strain evidence="2">OM18370.1</strain>
    </source>
</reference>
<evidence type="ECO:0000313" key="2">
    <source>
        <dbReference type="EMBL" id="TBU25971.1"/>
    </source>
</evidence>
<organism evidence="2">
    <name type="scientific">Dichomitus squalens</name>
    <dbReference type="NCBI Taxonomy" id="114155"/>
    <lineage>
        <taxon>Eukaryota</taxon>
        <taxon>Fungi</taxon>
        <taxon>Dikarya</taxon>
        <taxon>Basidiomycota</taxon>
        <taxon>Agaricomycotina</taxon>
        <taxon>Agaricomycetes</taxon>
        <taxon>Polyporales</taxon>
        <taxon>Polyporaceae</taxon>
        <taxon>Dichomitus</taxon>
    </lineage>
</organism>
<accession>A0A4Q9MIZ4</accession>
<name>A0A4Q9MIZ4_9APHY</name>
<feature type="region of interest" description="Disordered" evidence="1">
    <location>
        <begin position="77"/>
        <end position="105"/>
    </location>
</feature>
<protein>
    <recommendedName>
        <fullName evidence="3">Rho termination factor N-terminal domain-containing protein</fullName>
    </recommendedName>
</protein>
<feature type="compositionally biased region" description="Polar residues" evidence="1">
    <location>
        <begin position="162"/>
        <end position="178"/>
    </location>
</feature>